<evidence type="ECO:0000313" key="10">
    <source>
        <dbReference type="EMBL" id="RGQ38316.1"/>
    </source>
</evidence>
<dbReference type="EMBL" id="QRTC01000040">
    <property type="protein sequence ID" value="RGQ38316.1"/>
    <property type="molecule type" value="Genomic_DNA"/>
</dbReference>
<feature type="binding site" evidence="8">
    <location>
        <position position="192"/>
    </location>
    <ligand>
        <name>Zn(2+)</name>
        <dbReference type="ChEBI" id="CHEBI:29105"/>
    </ligand>
</feature>
<keyword evidence="2 8" id="KW-0479">Metal-binding</keyword>
<dbReference type="NCBIfam" id="TIGR00221">
    <property type="entry name" value="nagA"/>
    <property type="match status" value="1"/>
</dbReference>
<feature type="binding site" evidence="7">
    <location>
        <position position="138"/>
    </location>
    <ligand>
        <name>substrate</name>
    </ligand>
</feature>
<feature type="binding site" evidence="8">
    <location>
        <position position="213"/>
    </location>
    <ligand>
        <name>Zn(2+)</name>
        <dbReference type="ChEBI" id="CHEBI:29105"/>
    </ligand>
</feature>
<comment type="caution">
    <text evidence="10">The sequence shown here is derived from an EMBL/GenBank/DDBJ whole genome shotgun (WGS) entry which is preliminary data.</text>
</comment>
<feature type="binding site" evidence="7">
    <location>
        <begin position="303"/>
        <end position="305"/>
    </location>
    <ligand>
        <name>substrate</name>
    </ligand>
</feature>
<evidence type="ECO:0000256" key="4">
    <source>
        <dbReference type="ARBA" id="ARBA00023277"/>
    </source>
</evidence>
<evidence type="ECO:0000256" key="8">
    <source>
        <dbReference type="PIRSR" id="PIRSR038994-3"/>
    </source>
</evidence>
<feature type="active site" description="Proton donor/acceptor" evidence="6">
    <location>
        <position position="270"/>
    </location>
</feature>
<dbReference type="CDD" id="cd00854">
    <property type="entry name" value="NagA"/>
    <property type="match status" value="1"/>
</dbReference>
<dbReference type="InterPro" id="IPR003764">
    <property type="entry name" value="GlcNAc_6-P_deAcase"/>
</dbReference>
<evidence type="ECO:0000256" key="6">
    <source>
        <dbReference type="PIRSR" id="PIRSR038994-1"/>
    </source>
</evidence>
<dbReference type="Proteomes" id="UP000284751">
    <property type="component" value="Unassembled WGS sequence"/>
</dbReference>
<organism evidence="10 11">
    <name type="scientific">[Clostridium] leptum</name>
    <dbReference type="NCBI Taxonomy" id="1535"/>
    <lineage>
        <taxon>Bacteria</taxon>
        <taxon>Bacillati</taxon>
        <taxon>Bacillota</taxon>
        <taxon>Clostridia</taxon>
        <taxon>Eubacteriales</taxon>
        <taxon>Oscillospiraceae</taxon>
        <taxon>Oscillospiraceae incertae sedis</taxon>
    </lineage>
</organism>
<dbReference type="InterPro" id="IPR011059">
    <property type="entry name" value="Metal-dep_hydrolase_composite"/>
</dbReference>
<keyword evidence="4 5" id="KW-0119">Carbohydrate metabolism</keyword>
<keyword evidence="3 5" id="KW-0378">Hydrolase</keyword>
<dbReference type="EC" id="3.5.1.25" evidence="10"/>
<comment type="cofactor">
    <cofactor evidence="8">
        <name>a divalent metal cation</name>
        <dbReference type="ChEBI" id="CHEBI:60240"/>
    </cofactor>
    <text evidence="8">Binds 1 divalent metal cation per subunit.</text>
</comment>
<name>A0A412AW25_9FIRM</name>
<feature type="domain" description="Amidohydrolase-related" evidence="9">
    <location>
        <begin position="48"/>
        <end position="374"/>
    </location>
</feature>
<dbReference type="Gene3D" id="2.30.40.10">
    <property type="entry name" value="Urease, subunit C, domain 1"/>
    <property type="match status" value="1"/>
</dbReference>
<feature type="binding site" evidence="7">
    <location>
        <position position="248"/>
    </location>
    <ligand>
        <name>substrate</name>
    </ligand>
</feature>
<protein>
    <submittedName>
        <fullName evidence="10">N-acetylglucosamine-6-phosphate deacetylase</fullName>
        <ecNumber evidence="10">3.5.1.25</ecNumber>
    </submittedName>
</protein>
<dbReference type="GO" id="GO:0046872">
    <property type="term" value="F:metal ion binding"/>
    <property type="evidence" value="ECO:0007669"/>
    <property type="project" value="UniProtKB-KW"/>
</dbReference>
<evidence type="ECO:0000259" key="9">
    <source>
        <dbReference type="Pfam" id="PF01979"/>
    </source>
</evidence>
<dbReference type="GO" id="GO:0006046">
    <property type="term" value="P:N-acetylglucosamine catabolic process"/>
    <property type="evidence" value="ECO:0007669"/>
    <property type="project" value="TreeGrafter"/>
</dbReference>
<dbReference type="PANTHER" id="PTHR11113:SF14">
    <property type="entry name" value="N-ACETYLGLUCOSAMINE-6-PHOSPHATE DEACETYLASE"/>
    <property type="match status" value="1"/>
</dbReference>
<dbReference type="Gene3D" id="3.20.20.140">
    <property type="entry name" value="Metal-dependent hydrolases"/>
    <property type="match status" value="1"/>
</dbReference>
<comment type="similarity">
    <text evidence="1 5">Belongs to the metallo-dependent hydrolases superfamily. NagA family.</text>
</comment>
<dbReference type="SUPFAM" id="SSF51338">
    <property type="entry name" value="Composite domain of metallo-dependent hydrolases"/>
    <property type="match status" value="1"/>
</dbReference>
<gene>
    <name evidence="10" type="primary">nagA</name>
    <name evidence="10" type="ORF">DWY99_09955</name>
</gene>
<accession>A0A412AW25</accession>
<evidence type="ECO:0000256" key="7">
    <source>
        <dbReference type="PIRSR" id="PIRSR038994-2"/>
    </source>
</evidence>
<feature type="binding site" evidence="8">
    <location>
        <position position="127"/>
    </location>
    <ligand>
        <name>Zn(2+)</name>
        <dbReference type="ChEBI" id="CHEBI:29105"/>
    </ligand>
</feature>
<dbReference type="Pfam" id="PF01979">
    <property type="entry name" value="Amidohydro_1"/>
    <property type="match status" value="1"/>
</dbReference>
<evidence type="ECO:0000313" key="11">
    <source>
        <dbReference type="Proteomes" id="UP000284751"/>
    </source>
</evidence>
<proteinExistence type="inferred from homology"/>
<dbReference type="PANTHER" id="PTHR11113">
    <property type="entry name" value="N-ACETYLGLUCOSAMINE-6-PHOSPHATE DEACETYLASE"/>
    <property type="match status" value="1"/>
</dbReference>
<evidence type="ECO:0000256" key="3">
    <source>
        <dbReference type="ARBA" id="ARBA00022801"/>
    </source>
</evidence>
<dbReference type="InterPro" id="IPR006680">
    <property type="entry name" value="Amidohydro-rel"/>
</dbReference>
<dbReference type="SUPFAM" id="SSF51556">
    <property type="entry name" value="Metallo-dependent hydrolases"/>
    <property type="match status" value="1"/>
</dbReference>
<evidence type="ECO:0000256" key="5">
    <source>
        <dbReference type="PIRNR" id="PIRNR038994"/>
    </source>
</evidence>
<dbReference type="AlphaFoldDB" id="A0A412AW25"/>
<reference evidence="10 11" key="1">
    <citation type="submission" date="2018-08" db="EMBL/GenBank/DDBJ databases">
        <title>A genome reference for cultivated species of the human gut microbiota.</title>
        <authorList>
            <person name="Zou Y."/>
            <person name="Xue W."/>
            <person name="Luo G."/>
        </authorList>
    </citation>
    <scope>NUCLEOTIDE SEQUENCE [LARGE SCALE GENOMIC DNA]</scope>
    <source>
        <strain evidence="10 11">AF28-26</strain>
    </source>
</reference>
<evidence type="ECO:0000256" key="1">
    <source>
        <dbReference type="ARBA" id="ARBA00010716"/>
    </source>
</evidence>
<dbReference type="GO" id="GO:0008448">
    <property type="term" value="F:N-acetylglucosamine-6-phosphate deacetylase activity"/>
    <property type="evidence" value="ECO:0007669"/>
    <property type="project" value="UniProtKB-EC"/>
</dbReference>
<feature type="binding site" evidence="7">
    <location>
        <position position="224"/>
    </location>
    <ligand>
        <name>substrate</name>
    </ligand>
</feature>
<evidence type="ECO:0000256" key="2">
    <source>
        <dbReference type="ARBA" id="ARBA00022723"/>
    </source>
</evidence>
<dbReference type="InterPro" id="IPR032466">
    <property type="entry name" value="Metal_Hydrolase"/>
</dbReference>
<dbReference type="PIRSF" id="PIRSF038994">
    <property type="entry name" value="NagA"/>
    <property type="match status" value="1"/>
</dbReference>
<feature type="binding site" evidence="7">
    <location>
        <begin position="216"/>
        <end position="217"/>
    </location>
    <ligand>
        <name>substrate</name>
    </ligand>
</feature>
<sequence>MRLKNGIVLDQDFILSPKDIETQGEWITALTPWRGEEPGGWIDLSNKLVIPGLIDQHIHGCGGFDVEDASLEALAAMSEELARHGVTSFCPTVMARPIEGLPPILNMIRAGQRQGLPGAYVHGARLEGPYLSPLKKGAQKESCLSKPDAGEFLALWNRYPGLIKIVDLAPELEGAEDFIRRVRSRCVISMAHTAASYEGALEAFRQGVGQATHLFNGMAALDHREPGPAGAVLDSEQVRAELICDGIHIHPAMLRLAFRILGSRAVVVSDSMRAAGMPDGEYTLGGQRAWVRRGAALLQDGTLAGSTTNLHQELRNLLRFGIPLAQAVKAMTLNPAVQLGADKTTGSIQPGKYADLVVLDQDYEIFMVLVKGKIRWCRNRAPAECP</sequence>